<feature type="transmembrane region" description="Helical" evidence="1">
    <location>
        <begin position="12"/>
        <end position="29"/>
    </location>
</feature>
<feature type="transmembrane region" description="Helical" evidence="1">
    <location>
        <begin position="186"/>
        <end position="208"/>
    </location>
</feature>
<dbReference type="PANTHER" id="PTHR37312">
    <property type="entry name" value="MEMBRANE-BOUND ACYLTRANSFERASE YKRP-RELATED"/>
    <property type="match status" value="1"/>
</dbReference>
<reference evidence="3 4" key="1">
    <citation type="submission" date="2009-01" db="EMBL/GenBank/DDBJ databases">
        <authorList>
            <person name="Fulton L."/>
            <person name="Clifton S."/>
            <person name="Fulton B."/>
            <person name="Xu J."/>
            <person name="Minx P."/>
            <person name="Pepin K.H."/>
            <person name="Johnson M."/>
            <person name="Bhonagiri V."/>
            <person name="Nash W.E."/>
            <person name="Mardis E.R."/>
            <person name="Wilson R.K."/>
        </authorList>
    </citation>
    <scope>NUCLEOTIDE SEQUENCE [LARGE SCALE GENOMIC DNA]</scope>
    <source>
        <strain evidence="4">DSM 10507 / JCM 14656 / S5a33</strain>
    </source>
</reference>
<dbReference type="HOGENOM" id="CLU_047004_0_0_9"/>
<evidence type="ECO:0000313" key="4">
    <source>
        <dbReference type="Proteomes" id="UP000003100"/>
    </source>
</evidence>
<keyword evidence="1" id="KW-0472">Membrane</keyword>
<protein>
    <recommendedName>
        <fullName evidence="2">Acyltransferase 3 domain-containing protein</fullName>
    </recommendedName>
</protein>
<dbReference type="EMBL" id="ACBZ01000167">
    <property type="protein sequence ID" value="EEG48016.1"/>
    <property type="molecule type" value="Genomic_DNA"/>
</dbReference>
<dbReference type="InterPro" id="IPR002656">
    <property type="entry name" value="Acyl_transf_3_dom"/>
</dbReference>
<keyword evidence="4" id="KW-1185">Reference proteome</keyword>
<evidence type="ECO:0000313" key="3">
    <source>
        <dbReference type="EMBL" id="EEG48016.1"/>
    </source>
</evidence>
<dbReference type="RefSeq" id="WP_005951018.1">
    <property type="nucleotide sequence ID" value="NZ_CP136423.1"/>
</dbReference>
<feature type="transmembrane region" description="Helical" evidence="1">
    <location>
        <begin position="228"/>
        <end position="249"/>
    </location>
</feature>
<feature type="transmembrane region" description="Helical" evidence="1">
    <location>
        <begin position="41"/>
        <end position="62"/>
    </location>
</feature>
<evidence type="ECO:0000259" key="2">
    <source>
        <dbReference type="Pfam" id="PF01757"/>
    </source>
</evidence>
<keyword evidence="1" id="KW-0812">Transmembrane</keyword>
<feature type="transmembrane region" description="Helical" evidence="1">
    <location>
        <begin position="101"/>
        <end position="121"/>
    </location>
</feature>
<dbReference type="PATRIC" id="fig|476272.21.peg.1231"/>
<dbReference type="AlphaFoldDB" id="C0CQE5"/>
<accession>C0CQE5</accession>
<feature type="transmembrane region" description="Helical" evidence="1">
    <location>
        <begin position="289"/>
        <end position="308"/>
    </location>
</feature>
<feature type="transmembrane region" description="Helical" evidence="1">
    <location>
        <begin position="74"/>
        <end position="95"/>
    </location>
</feature>
<dbReference type="Pfam" id="PF01757">
    <property type="entry name" value="Acyl_transf_3"/>
    <property type="match status" value="1"/>
</dbReference>
<feature type="domain" description="Acyltransferase 3" evidence="2">
    <location>
        <begin position="10"/>
        <end position="307"/>
    </location>
</feature>
<dbReference type="GO" id="GO:0016747">
    <property type="term" value="F:acyltransferase activity, transferring groups other than amino-acyl groups"/>
    <property type="evidence" value="ECO:0007669"/>
    <property type="project" value="InterPro"/>
</dbReference>
<organism evidence="3 4">
    <name type="scientific">Blautia hydrogenotrophica (strain DSM 10507 / JCM 14656 / S5a33)</name>
    <name type="common">Ruminococcus hydrogenotrophicus</name>
    <dbReference type="NCBI Taxonomy" id="476272"/>
    <lineage>
        <taxon>Bacteria</taxon>
        <taxon>Bacillati</taxon>
        <taxon>Bacillota</taxon>
        <taxon>Clostridia</taxon>
        <taxon>Lachnospirales</taxon>
        <taxon>Lachnospiraceae</taxon>
        <taxon>Blautia</taxon>
    </lineage>
</organism>
<reference evidence="3 4" key="2">
    <citation type="submission" date="2009-02" db="EMBL/GenBank/DDBJ databases">
        <title>Draft genome sequence of Blautia hydrogenotrophica DSM 10507 (Ruminococcus hydrogenotrophicus DSM 10507).</title>
        <authorList>
            <person name="Sudarsanam P."/>
            <person name="Ley R."/>
            <person name="Guruge J."/>
            <person name="Turnbaugh P.J."/>
            <person name="Mahowald M."/>
            <person name="Liep D."/>
            <person name="Gordon J."/>
        </authorList>
    </citation>
    <scope>NUCLEOTIDE SEQUENCE [LARGE SCALE GENOMIC DNA]</scope>
    <source>
        <strain evidence="4">DSM 10507 / JCM 14656 / S5a33</strain>
    </source>
</reference>
<dbReference type="Proteomes" id="UP000003100">
    <property type="component" value="Unassembled WGS sequence"/>
</dbReference>
<name>C0CQE5_BLAHS</name>
<dbReference type="eggNOG" id="COG3594">
    <property type="taxonomic scope" value="Bacteria"/>
</dbReference>
<proteinExistence type="predicted"/>
<dbReference type="PANTHER" id="PTHR37312:SF1">
    <property type="entry name" value="MEMBRANE-BOUND ACYLTRANSFERASE YKRP-RELATED"/>
    <property type="match status" value="1"/>
</dbReference>
<sequence>MNSTVKERDYFFDNYRFLLIFLVVVGHFIEPCFRNHPMLSILKGIIFSFHMPAFIFISGYFSKKTSSLKKLIQTLLIPYFVYEVVYYILYIYALHAETKLYLAYPKFTLWYLIALFAWRIVAPWFQKLPFHLPLAFLGGLLIGLTDLDNFLSIPRIVYFFPFFLAGMDFKPEWVKKLRTSQYQRPILIIGLPITLAGLAALCYCTSSIQIFYGRYAYKIMNLRPLEGILTRILCYVISFALIFAVMMLISGKKLPCSYIGQRTMPIYIFHGLLFQSIDRTSEFLSEIQTLPEVIFLLMMCLFLVWFFSTKPFLFITNKIAHLIS</sequence>
<comment type="caution">
    <text evidence="3">The sequence shown here is derived from an EMBL/GenBank/DDBJ whole genome shotgun (WGS) entry which is preliminary data.</text>
</comment>
<keyword evidence="1" id="KW-1133">Transmembrane helix</keyword>
<dbReference type="InterPro" id="IPR052734">
    <property type="entry name" value="Nod_factor_acetyltransferase"/>
</dbReference>
<dbReference type="GeneID" id="86822374"/>
<gene>
    <name evidence="3" type="ORF">RUMHYD_03100</name>
</gene>
<evidence type="ECO:0000256" key="1">
    <source>
        <dbReference type="SAM" id="Phobius"/>
    </source>
</evidence>